<dbReference type="InterPro" id="IPR027417">
    <property type="entry name" value="P-loop_NTPase"/>
</dbReference>
<keyword evidence="3" id="KW-1185">Reference proteome</keyword>
<dbReference type="Gene3D" id="3.40.50.300">
    <property type="entry name" value="P-loop containing nucleotide triphosphate hydrolases"/>
    <property type="match status" value="1"/>
</dbReference>
<accession>Q815M7</accession>
<sequence length="266" mass="31425">MNKLFLVRLELKELRLTMDGYENQLKPQSIEQYNYFSREVGRIENGIKGLEKDKEVLKKYENLILEKDKIVSKIKALQKQIKDAKANEDLDNKKLETFEEEFKTILFKLDFLKDGFDNNKIDNLDKSIIEKGKKNIPIINRIYEQIKIDREDYYPKIDGVNLYNITSSSGLIRIILSYYLALLKTSILYKDSTNHPFILMFDEPRQQNLDFDTFNHFIEELYQIQVEYPKCFQVILASPVKGNIKAQDLRLALNKVNNKLIKEIIE</sequence>
<evidence type="ECO:0000313" key="3">
    <source>
        <dbReference type="Proteomes" id="UP000001417"/>
    </source>
</evidence>
<reference evidence="2 3" key="1">
    <citation type="journal article" date="2003" name="Nature">
        <title>Genome sequence of Bacillus cereus and comparative analysis with Bacillus anthracis.</title>
        <authorList>
            <person name="Ivanova N."/>
            <person name="Sorokin A."/>
            <person name="Anderson I."/>
            <person name="Galleron N."/>
            <person name="Candelon B."/>
            <person name="Kapatral V."/>
            <person name="Bhattacharyya A."/>
            <person name="Reznik G."/>
            <person name="Mikhailova N."/>
            <person name="Lapidus A."/>
            <person name="Chu L."/>
            <person name="Mazur M."/>
            <person name="Goltsman E."/>
            <person name="Larsen N."/>
            <person name="D'Souza M."/>
            <person name="Walunas T."/>
            <person name="Grechkin Y."/>
            <person name="Pusch G."/>
            <person name="Haselkorn R."/>
            <person name="Fonstein M."/>
            <person name="Ehrlich S.D."/>
            <person name="Overbeek R."/>
            <person name="Kyrpides N."/>
        </authorList>
    </citation>
    <scope>NUCLEOTIDE SEQUENCE [LARGE SCALE GENOMIC DNA]</scope>
    <source>
        <strain evidence="3">ATCC 14579 / DSM 31 / CCUG 7414 / JCM 2152 / NBRC 15305 / NCIMB 9373 / NCTC 2599 / NRRL B-3711</strain>
    </source>
</reference>
<protein>
    <submittedName>
        <fullName evidence="2">Uncharacterized protein</fullName>
    </submittedName>
</protein>
<dbReference type="HOGENOM" id="CLU_1114078_0_0_9"/>
<feature type="coiled-coil region" evidence="1">
    <location>
        <begin position="60"/>
        <end position="101"/>
    </location>
</feature>
<dbReference type="Proteomes" id="UP000001417">
    <property type="component" value="Chromosome"/>
</dbReference>
<dbReference type="KEGG" id="bce:BC5114"/>
<name>Q815M7_BACCR</name>
<keyword evidence="1" id="KW-0175">Coiled coil</keyword>
<dbReference type="AlphaFoldDB" id="Q815M7"/>
<dbReference type="PATRIC" id="fig|226900.8.peg.5269"/>
<dbReference type="EMBL" id="AE016877">
    <property type="protein sequence ID" value="AAP11983.1"/>
    <property type="molecule type" value="Genomic_DNA"/>
</dbReference>
<dbReference type="RefSeq" id="WP_011110471.1">
    <property type="nucleotide sequence ID" value="NC_004722.1"/>
</dbReference>
<organism evidence="2 3">
    <name type="scientific">Bacillus cereus (strain ATCC 14579 / DSM 31 / CCUG 7414 / JCM 2152 / NBRC 15305 / NCIMB 9373 / NCTC 2599 / NRRL B-3711)</name>
    <dbReference type="NCBI Taxonomy" id="226900"/>
    <lineage>
        <taxon>Bacteria</taxon>
        <taxon>Bacillati</taxon>
        <taxon>Bacillota</taxon>
        <taxon>Bacilli</taxon>
        <taxon>Bacillales</taxon>
        <taxon>Bacillaceae</taxon>
        <taxon>Bacillus</taxon>
        <taxon>Bacillus cereus group</taxon>
    </lineage>
</organism>
<proteinExistence type="predicted"/>
<gene>
    <name evidence="2" type="ordered locus">BC_5114</name>
</gene>
<dbReference type="GeneID" id="99621387"/>
<evidence type="ECO:0000313" key="2">
    <source>
        <dbReference type="EMBL" id="AAP11983.1"/>
    </source>
</evidence>
<evidence type="ECO:0000256" key="1">
    <source>
        <dbReference type="SAM" id="Coils"/>
    </source>
</evidence>